<accession>A0ABU8ITV5</accession>
<keyword evidence="3" id="KW-0597">Phosphoprotein</keyword>
<evidence type="ECO:0000256" key="8">
    <source>
        <dbReference type="ARBA" id="ARBA00023012"/>
    </source>
</evidence>
<protein>
    <recommendedName>
        <fullName evidence="2">histidine kinase</fullName>
        <ecNumber evidence="2">2.7.13.3</ecNumber>
    </recommendedName>
</protein>
<feature type="domain" description="PAS" evidence="11">
    <location>
        <begin position="76"/>
        <end position="120"/>
    </location>
</feature>
<organism evidence="12 13">
    <name type="scientific">Paraburkholderia bengalensis</name>
    <dbReference type="NCBI Taxonomy" id="2747562"/>
    <lineage>
        <taxon>Bacteria</taxon>
        <taxon>Pseudomonadati</taxon>
        <taxon>Pseudomonadota</taxon>
        <taxon>Betaproteobacteria</taxon>
        <taxon>Burkholderiales</taxon>
        <taxon>Burkholderiaceae</taxon>
        <taxon>Paraburkholderia</taxon>
    </lineage>
</organism>
<dbReference type="InterPro" id="IPR036890">
    <property type="entry name" value="HATPase_C_sf"/>
</dbReference>
<dbReference type="InterPro" id="IPR005467">
    <property type="entry name" value="His_kinase_dom"/>
</dbReference>
<evidence type="ECO:0000256" key="3">
    <source>
        <dbReference type="ARBA" id="ARBA00022553"/>
    </source>
</evidence>
<comment type="caution">
    <text evidence="12">The sequence shown here is derived from an EMBL/GenBank/DDBJ whole genome shotgun (WGS) entry which is preliminary data.</text>
</comment>
<dbReference type="InterPro" id="IPR003661">
    <property type="entry name" value="HisK_dim/P_dom"/>
</dbReference>
<dbReference type="SUPFAM" id="SSF55785">
    <property type="entry name" value="PYP-like sensor domain (PAS domain)"/>
    <property type="match status" value="1"/>
</dbReference>
<dbReference type="Pfam" id="PF00512">
    <property type="entry name" value="HisKA"/>
    <property type="match status" value="1"/>
</dbReference>
<reference evidence="12 13" key="1">
    <citation type="journal article" date="2022" name="Arch. Microbiol.">
        <title>Paraburkholderia bengalensis sp. nov. isolated from roots of Oryza sativa, IR64.</title>
        <authorList>
            <person name="Nag P."/>
            <person name="Mondal N."/>
            <person name="Sarkar J."/>
            <person name="Das S."/>
        </authorList>
    </citation>
    <scope>NUCLEOTIDE SEQUENCE [LARGE SCALE GENOMIC DNA]</scope>
    <source>
        <strain evidence="12 13">IR64_4_BI</strain>
    </source>
</reference>
<dbReference type="CDD" id="cd00130">
    <property type="entry name" value="PAS"/>
    <property type="match status" value="1"/>
</dbReference>
<evidence type="ECO:0000259" key="10">
    <source>
        <dbReference type="PROSITE" id="PS50109"/>
    </source>
</evidence>
<keyword evidence="4" id="KW-0808">Transferase</keyword>
<dbReference type="InterPro" id="IPR000014">
    <property type="entry name" value="PAS"/>
</dbReference>
<evidence type="ECO:0000256" key="6">
    <source>
        <dbReference type="ARBA" id="ARBA00022777"/>
    </source>
</evidence>
<feature type="region of interest" description="Disordered" evidence="9">
    <location>
        <begin position="352"/>
        <end position="381"/>
    </location>
</feature>
<keyword evidence="7" id="KW-0067">ATP-binding</keyword>
<dbReference type="Gene3D" id="1.10.287.130">
    <property type="match status" value="1"/>
</dbReference>
<dbReference type="CDD" id="cd00082">
    <property type="entry name" value="HisKA"/>
    <property type="match status" value="1"/>
</dbReference>
<evidence type="ECO:0000256" key="1">
    <source>
        <dbReference type="ARBA" id="ARBA00000085"/>
    </source>
</evidence>
<feature type="region of interest" description="Disordered" evidence="9">
    <location>
        <begin position="1"/>
        <end position="20"/>
    </location>
</feature>
<evidence type="ECO:0000256" key="5">
    <source>
        <dbReference type="ARBA" id="ARBA00022741"/>
    </source>
</evidence>
<dbReference type="NCBIfam" id="TIGR00229">
    <property type="entry name" value="sensory_box"/>
    <property type="match status" value="1"/>
</dbReference>
<dbReference type="PROSITE" id="PS50112">
    <property type="entry name" value="PAS"/>
    <property type="match status" value="1"/>
</dbReference>
<evidence type="ECO:0000259" key="11">
    <source>
        <dbReference type="PROSITE" id="PS50112"/>
    </source>
</evidence>
<sequence>MLSSPANCHDPTAPNGERTGVIGSIRRKIDTGIVQKMFANKTILLSSAVTSGRVSHRSSARFHWPGWGSGRKQPGSTTMRAELLDSLPIAVVALDERDTIAYANAGAIELFGYQGRDMRGMPAGVLFPATRADSLPSVHRGLAASDDRERSAITVAARKANNAEFLAELTANACDIDGVHVRLIIIVDRSERYELYRSAQELAHLARVSSLGEMAGSLAHELNQPLTAILSNAQAVQHFIEKDPINLREVRETLQDIVADNCRASEIIRRIRSLVRKGEVENHSLDMGNLIREVVTLVHSDAIVRGIKTKIHIDDHLPPVRGDKVQLQQVLLNLLLNAFEAACDSPRSDRTVALDVVPDGGERDPDRRARSGSRDDGGPARHNLQAVCYIEAERIGTRPLNQSQDRADARRVDLGRKRPGLRCHFLCQSSSWAHCG</sequence>
<keyword evidence="8" id="KW-0902">Two-component regulatory system</keyword>
<comment type="catalytic activity">
    <reaction evidence="1">
        <text>ATP + protein L-histidine = ADP + protein N-phospho-L-histidine.</text>
        <dbReference type="EC" id="2.7.13.3"/>
    </reaction>
</comment>
<evidence type="ECO:0000256" key="2">
    <source>
        <dbReference type="ARBA" id="ARBA00012438"/>
    </source>
</evidence>
<dbReference type="Gene3D" id="3.30.450.20">
    <property type="entry name" value="PAS domain"/>
    <property type="match status" value="1"/>
</dbReference>
<dbReference type="Gene3D" id="3.30.565.10">
    <property type="entry name" value="Histidine kinase-like ATPase, C-terminal domain"/>
    <property type="match status" value="1"/>
</dbReference>
<keyword evidence="13" id="KW-1185">Reference proteome</keyword>
<dbReference type="InterPro" id="IPR035965">
    <property type="entry name" value="PAS-like_dom_sf"/>
</dbReference>
<dbReference type="SMART" id="SM00388">
    <property type="entry name" value="HisKA"/>
    <property type="match status" value="1"/>
</dbReference>
<evidence type="ECO:0000313" key="12">
    <source>
        <dbReference type="EMBL" id="MEI5999035.1"/>
    </source>
</evidence>
<dbReference type="PROSITE" id="PS50109">
    <property type="entry name" value="HIS_KIN"/>
    <property type="match status" value="1"/>
</dbReference>
<evidence type="ECO:0000313" key="13">
    <source>
        <dbReference type="Proteomes" id="UP001386437"/>
    </source>
</evidence>
<dbReference type="SUPFAM" id="SSF55874">
    <property type="entry name" value="ATPase domain of HSP90 chaperone/DNA topoisomerase II/histidine kinase"/>
    <property type="match status" value="1"/>
</dbReference>
<evidence type="ECO:0000256" key="4">
    <source>
        <dbReference type="ARBA" id="ARBA00022679"/>
    </source>
</evidence>
<dbReference type="Proteomes" id="UP001386437">
    <property type="component" value="Unassembled WGS sequence"/>
</dbReference>
<feature type="compositionally biased region" description="Basic and acidic residues" evidence="9">
    <location>
        <begin position="360"/>
        <end position="379"/>
    </location>
</feature>
<dbReference type="Pfam" id="PF13426">
    <property type="entry name" value="PAS_9"/>
    <property type="match status" value="1"/>
</dbReference>
<dbReference type="PANTHER" id="PTHR43065:SF10">
    <property type="entry name" value="PEROXIDE STRESS-ACTIVATED HISTIDINE KINASE MAK3"/>
    <property type="match status" value="1"/>
</dbReference>
<feature type="domain" description="Histidine kinase" evidence="10">
    <location>
        <begin position="217"/>
        <end position="377"/>
    </location>
</feature>
<proteinExistence type="predicted"/>
<name>A0ABU8ITV5_9BURK</name>
<evidence type="ECO:0000256" key="9">
    <source>
        <dbReference type="SAM" id="MobiDB-lite"/>
    </source>
</evidence>
<gene>
    <name evidence="12" type="ORF">H3V53_18010</name>
</gene>
<evidence type="ECO:0000256" key="7">
    <source>
        <dbReference type="ARBA" id="ARBA00022840"/>
    </source>
</evidence>
<keyword evidence="5" id="KW-0547">Nucleotide-binding</keyword>
<dbReference type="PANTHER" id="PTHR43065">
    <property type="entry name" value="SENSOR HISTIDINE KINASE"/>
    <property type="match status" value="1"/>
</dbReference>
<dbReference type="EMBL" id="JACFYJ010000028">
    <property type="protein sequence ID" value="MEI5999035.1"/>
    <property type="molecule type" value="Genomic_DNA"/>
</dbReference>
<dbReference type="SMART" id="SM00091">
    <property type="entry name" value="PAS"/>
    <property type="match status" value="1"/>
</dbReference>
<keyword evidence="6" id="KW-0418">Kinase</keyword>
<dbReference type="EC" id="2.7.13.3" evidence="2"/>